<feature type="non-terminal residue" evidence="2">
    <location>
        <position position="1"/>
    </location>
</feature>
<name>A0A0F9IQZ4_9ZZZZ</name>
<sequence>WNGNPMSDGAGITWNGAAVGATYNFIDVVLAAYRRVKQRISWAPVLAPQAINTGDMIIVLPYSMIDCLLDHYTCWSVCDGSQYNEVALQSYEARAFRNGLLGGMFGAGQITLDGQLIPIMGYDWNLIKGPKTGDIYFLTGSIGAIRVWEGEHLSAAAAASQYNDHGFFSTDGGRVLGKVDVDNECMELKLWMHPRIFLRAPFLQIRFQDVQCDKPGGFISPDPTETSFYPETSFTVDECP</sequence>
<reference evidence="2" key="1">
    <citation type="journal article" date="2015" name="Nature">
        <title>Complex archaea that bridge the gap between prokaryotes and eukaryotes.</title>
        <authorList>
            <person name="Spang A."/>
            <person name="Saw J.H."/>
            <person name="Jorgensen S.L."/>
            <person name="Zaremba-Niedzwiedzka K."/>
            <person name="Martijn J."/>
            <person name="Lind A.E."/>
            <person name="van Eijk R."/>
            <person name="Schleper C."/>
            <person name="Guy L."/>
            <person name="Ettema T.J."/>
        </authorList>
    </citation>
    <scope>NUCLEOTIDE SEQUENCE</scope>
</reference>
<proteinExistence type="predicted"/>
<keyword evidence="1" id="KW-0812">Transmembrane</keyword>
<evidence type="ECO:0000313" key="2">
    <source>
        <dbReference type="EMBL" id="KKL89582.1"/>
    </source>
</evidence>
<dbReference type="AlphaFoldDB" id="A0A0F9IQZ4"/>
<accession>A0A0F9IQZ4</accession>
<dbReference type="EMBL" id="LAZR01020248">
    <property type="protein sequence ID" value="KKL89582.1"/>
    <property type="molecule type" value="Genomic_DNA"/>
</dbReference>
<keyword evidence="1" id="KW-1133">Transmembrane helix</keyword>
<evidence type="ECO:0000256" key="1">
    <source>
        <dbReference type="SAM" id="Phobius"/>
    </source>
</evidence>
<gene>
    <name evidence="2" type="ORF">LCGC14_1913300</name>
</gene>
<feature type="transmembrane region" description="Helical" evidence="1">
    <location>
        <begin position="12"/>
        <end position="33"/>
    </location>
</feature>
<protein>
    <submittedName>
        <fullName evidence="2">Uncharacterized protein</fullName>
    </submittedName>
</protein>
<organism evidence="2">
    <name type="scientific">marine sediment metagenome</name>
    <dbReference type="NCBI Taxonomy" id="412755"/>
    <lineage>
        <taxon>unclassified sequences</taxon>
        <taxon>metagenomes</taxon>
        <taxon>ecological metagenomes</taxon>
    </lineage>
</organism>
<keyword evidence="1" id="KW-0472">Membrane</keyword>
<comment type="caution">
    <text evidence="2">The sequence shown here is derived from an EMBL/GenBank/DDBJ whole genome shotgun (WGS) entry which is preliminary data.</text>
</comment>